<feature type="domain" description="Bacterial Ig" evidence="1">
    <location>
        <begin position="297"/>
        <end position="371"/>
    </location>
</feature>
<protein>
    <recommendedName>
        <fullName evidence="1">Bacterial Ig domain-containing protein</fullName>
    </recommendedName>
</protein>
<dbReference type="STRING" id="525367.HMPREF0556_10228"/>
<comment type="caution">
    <text evidence="2">The sequence shown here is derived from an EMBL/GenBank/DDBJ whole genome shotgun (WGS) entry which is preliminary data.</text>
</comment>
<accession>D7UUV3</accession>
<dbReference type="AlphaFoldDB" id="D7UUV3"/>
<organism evidence="2 3">
    <name type="scientific">Listeria grayi DSM 20601</name>
    <dbReference type="NCBI Taxonomy" id="525367"/>
    <lineage>
        <taxon>Bacteria</taxon>
        <taxon>Bacillati</taxon>
        <taxon>Bacillota</taxon>
        <taxon>Bacilli</taxon>
        <taxon>Bacillales</taxon>
        <taxon>Listeriaceae</taxon>
        <taxon>Listeria</taxon>
    </lineage>
</organism>
<gene>
    <name evidence="2" type="ORF">HMPREF0556_10228</name>
</gene>
<evidence type="ECO:0000313" key="2">
    <source>
        <dbReference type="EMBL" id="EFI85029.1"/>
    </source>
</evidence>
<dbReference type="eggNOG" id="COG1404">
    <property type="taxonomic scope" value="Bacteria"/>
</dbReference>
<dbReference type="EMBL" id="ACCR02000002">
    <property type="protein sequence ID" value="EFI85029.1"/>
    <property type="molecule type" value="Genomic_DNA"/>
</dbReference>
<evidence type="ECO:0000313" key="3">
    <source>
        <dbReference type="Proteomes" id="UP000010119"/>
    </source>
</evidence>
<name>D7UUV3_LISGR</name>
<feature type="domain" description="Bacterial Ig" evidence="1">
    <location>
        <begin position="381"/>
        <end position="440"/>
    </location>
</feature>
<sequence>MKGSLKMKNHKKWFLRIVLLLVIMTAVHFIDKPLKAEAAEVTARTFLKVKIDPVYDTSTYITGSAAARSTVSIQIAGRVYKVRADNAGRYKWYIGGHLPVNTWIKVSCNSCFYSSSSLYVQKDPRAVPTPYLEPVTESDTTISGTAREADRVEIYIDNAVYWGYPDRVTGKFTVALNRTLPAGTKITAQSRRGNYQSLKTTITVSEAPVKLIAPTLENITDKDVSVKGIAKDAEIVYLKMGTTSYYAYPNATTGAFTIELNKAYPAGTKVEAYSKKGSATSSVTTAVVLEGAKTITAPTVNTVSSEDTMITGTADPNVKLIAKVGTDEYEGYSDNSGKFSLRLDKAYPAGTYVLIYASKDGQKSTEVITTVVQGAFLLGINMVKDQDGLITGKTIANAEIKVRINDRVYQGNADSEGYFQIMIAKTYKAGQNVEITAVDPVSKHVERKFIQIYPAKPTINTVRAGADNISGTASPRAYVIVRVGGKDYGTFASASGYYFVSINPNDAVRGAKVEAFQISQNIESAIAEVEILN</sequence>
<dbReference type="HOGENOM" id="CLU_510738_0_0_9"/>
<dbReference type="Pfam" id="PF17936">
    <property type="entry name" value="Big_6"/>
    <property type="match status" value="2"/>
</dbReference>
<dbReference type="InterPro" id="IPR041498">
    <property type="entry name" value="Big_6"/>
</dbReference>
<reference evidence="2" key="1">
    <citation type="submission" date="2010-06" db="EMBL/GenBank/DDBJ databases">
        <authorList>
            <person name="Muzny D."/>
            <person name="Qin X."/>
            <person name="Buhay C."/>
            <person name="Dugan-Rocha S."/>
            <person name="Ding Y."/>
            <person name="Chen G."/>
            <person name="Hawes A."/>
            <person name="Holder M."/>
            <person name="Jhangiani S."/>
            <person name="Johnson A."/>
            <person name="Khan Z."/>
            <person name="Li Z."/>
            <person name="Liu W."/>
            <person name="Liu X."/>
            <person name="Perez L."/>
            <person name="Shen H."/>
            <person name="Wang Q."/>
            <person name="Watt J."/>
            <person name="Xi L."/>
            <person name="Xin Y."/>
            <person name="Zhou J."/>
            <person name="Deng J."/>
            <person name="Jiang H."/>
            <person name="Liu Y."/>
            <person name="Qu J."/>
            <person name="Song X.-Z."/>
            <person name="Zhang L."/>
            <person name="Villasana D."/>
            <person name="Johnson A."/>
            <person name="Liu J."/>
            <person name="Liyanage D."/>
            <person name="Lorensuhewa L."/>
            <person name="Robinson T."/>
            <person name="Song A."/>
            <person name="Song B.-B."/>
            <person name="Dinh H."/>
            <person name="Thornton R."/>
            <person name="Coyle M."/>
            <person name="Francisco L."/>
            <person name="Jackson L."/>
            <person name="Javaid M."/>
            <person name="Korchina V."/>
            <person name="Kovar C."/>
            <person name="Mata R."/>
            <person name="Mathew T."/>
            <person name="Ngo R."/>
            <person name="Nguyen L."/>
            <person name="Nguyen N."/>
            <person name="Okwuonu G."/>
            <person name="Ongeri F."/>
            <person name="Pham C."/>
            <person name="Simmons D."/>
            <person name="Wilczek-Boney K."/>
            <person name="Hale W."/>
            <person name="Jakkamsetti A."/>
            <person name="Pham P."/>
            <person name="Ruth R."/>
            <person name="San Lucas F."/>
            <person name="Warren J."/>
            <person name="Zhang J."/>
            <person name="Zhao Z."/>
            <person name="Zhou C."/>
            <person name="Zhu D."/>
            <person name="Lee S."/>
            <person name="Bess C."/>
            <person name="Blankenburg K."/>
            <person name="Forbes L."/>
            <person name="Fu Q."/>
            <person name="Gubbala S."/>
            <person name="Hirani K."/>
            <person name="Jayaseelan J.C."/>
            <person name="Lara F."/>
            <person name="Munidasa M."/>
            <person name="Palculict T."/>
            <person name="Patil S."/>
            <person name="Pu L.-L."/>
            <person name="Saada N."/>
            <person name="Tang L."/>
            <person name="Weissenberger G."/>
            <person name="Zhu Y."/>
            <person name="Hemphill L."/>
            <person name="Shang Y."/>
            <person name="Youmans B."/>
            <person name="Ayvaz T."/>
            <person name="Ross M."/>
            <person name="Santibanez J."/>
            <person name="Aqrawi P."/>
            <person name="Gross S."/>
            <person name="Joshi V."/>
            <person name="Fowler G."/>
            <person name="Nazareth L."/>
            <person name="Reid J."/>
            <person name="Worley K."/>
            <person name="Petrosino J."/>
            <person name="Highlander S."/>
            <person name="Gibbs R."/>
        </authorList>
    </citation>
    <scope>NUCLEOTIDE SEQUENCE [LARGE SCALE GENOMIC DNA]</scope>
    <source>
        <strain evidence="2">DSM 20601</strain>
    </source>
</reference>
<dbReference type="Proteomes" id="UP000010119">
    <property type="component" value="Unassembled WGS sequence"/>
</dbReference>
<evidence type="ECO:0000259" key="1">
    <source>
        <dbReference type="Pfam" id="PF17936"/>
    </source>
</evidence>
<proteinExistence type="predicted"/>
<keyword evidence="3" id="KW-1185">Reference proteome</keyword>